<dbReference type="Proteomes" id="UP000440004">
    <property type="component" value="Unassembled WGS sequence"/>
</dbReference>
<protein>
    <recommendedName>
        <fullName evidence="6 19">Adenosylcobinamide-GDP ribazoletransferase</fullName>
        <ecNumber evidence="5 19">2.7.8.26</ecNumber>
    </recommendedName>
    <alternativeName>
        <fullName evidence="16 19">Cobalamin synthase</fullName>
    </alternativeName>
    <alternativeName>
        <fullName evidence="15 19">Cobalamin-5'-phosphate synthase</fullName>
    </alternativeName>
</protein>
<evidence type="ECO:0000256" key="6">
    <source>
        <dbReference type="ARBA" id="ARBA00015850"/>
    </source>
</evidence>
<feature type="transmembrane region" description="Helical" evidence="19">
    <location>
        <begin position="217"/>
        <end position="239"/>
    </location>
</feature>
<dbReference type="UniPathway" id="UPA00148">
    <property type="reaction ID" value="UER00238"/>
</dbReference>
<comment type="cofactor">
    <cofactor evidence="1 19">
        <name>Mg(2+)</name>
        <dbReference type="ChEBI" id="CHEBI:18420"/>
    </cofactor>
</comment>
<keyword evidence="21" id="KW-1185">Reference proteome</keyword>
<comment type="caution">
    <text evidence="20">The sequence shown here is derived from an EMBL/GenBank/DDBJ whole genome shotgun (WGS) entry which is preliminary data.</text>
</comment>
<evidence type="ECO:0000256" key="7">
    <source>
        <dbReference type="ARBA" id="ARBA00022475"/>
    </source>
</evidence>
<comment type="catalytic activity">
    <reaction evidence="18 19">
        <text>alpha-ribazole 5'-phosphate + adenosylcob(III)inamide-GDP = adenosylcob(III)alamin 5'-phosphate + GMP + H(+)</text>
        <dbReference type="Rhea" id="RHEA:23560"/>
        <dbReference type="ChEBI" id="CHEBI:15378"/>
        <dbReference type="ChEBI" id="CHEBI:57918"/>
        <dbReference type="ChEBI" id="CHEBI:58115"/>
        <dbReference type="ChEBI" id="CHEBI:60487"/>
        <dbReference type="ChEBI" id="CHEBI:60493"/>
        <dbReference type="EC" id="2.7.8.26"/>
    </reaction>
</comment>
<dbReference type="EMBL" id="WHNX01000032">
    <property type="protein sequence ID" value="MPW26930.1"/>
    <property type="molecule type" value="Genomic_DNA"/>
</dbReference>
<keyword evidence="8 19" id="KW-0169">Cobalamin biosynthesis</keyword>
<keyword evidence="10 19" id="KW-0812">Transmembrane</keyword>
<feature type="transmembrane region" description="Helical" evidence="19">
    <location>
        <begin position="59"/>
        <end position="77"/>
    </location>
</feature>
<evidence type="ECO:0000256" key="11">
    <source>
        <dbReference type="ARBA" id="ARBA00022842"/>
    </source>
</evidence>
<dbReference type="GO" id="GO:0051073">
    <property type="term" value="F:adenosylcobinamide-GDP ribazoletransferase activity"/>
    <property type="evidence" value="ECO:0007669"/>
    <property type="project" value="UniProtKB-UniRule"/>
</dbReference>
<dbReference type="InterPro" id="IPR003805">
    <property type="entry name" value="CobS"/>
</dbReference>
<evidence type="ECO:0000313" key="20">
    <source>
        <dbReference type="EMBL" id="MPW26930.1"/>
    </source>
</evidence>
<comment type="subcellular location">
    <subcellularLocation>
        <location evidence="2 19">Cell membrane</location>
        <topology evidence="2 19">Multi-pass membrane protein</topology>
    </subcellularLocation>
</comment>
<evidence type="ECO:0000256" key="5">
    <source>
        <dbReference type="ARBA" id="ARBA00013200"/>
    </source>
</evidence>
<evidence type="ECO:0000256" key="15">
    <source>
        <dbReference type="ARBA" id="ARBA00032605"/>
    </source>
</evidence>
<evidence type="ECO:0000313" key="21">
    <source>
        <dbReference type="Proteomes" id="UP000440004"/>
    </source>
</evidence>
<keyword evidence="12 19" id="KW-1133">Transmembrane helix</keyword>
<reference evidence="20 21" key="1">
    <citation type="submission" date="2019-10" db="EMBL/GenBank/DDBJ databases">
        <title>Alkalibaculum tamaniensis sp.nov., a new alkaliphilic acetogen, isolated on methoxylated aromatics from a mud volcano.</title>
        <authorList>
            <person name="Khomyakova M.A."/>
            <person name="Merkel A.Y."/>
            <person name="Bonch-Osmolovskaya E.A."/>
            <person name="Slobodkin A.I."/>
        </authorList>
    </citation>
    <scope>NUCLEOTIDE SEQUENCE [LARGE SCALE GENOMIC DNA]</scope>
    <source>
        <strain evidence="20 21">M08DMB</strain>
    </source>
</reference>
<evidence type="ECO:0000256" key="4">
    <source>
        <dbReference type="ARBA" id="ARBA00010561"/>
    </source>
</evidence>
<dbReference type="PANTHER" id="PTHR34148">
    <property type="entry name" value="ADENOSYLCOBINAMIDE-GDP RIBAZOLETRANSFERASE"/>
    <property type="match status" value="1"/>
</dbReference>
<name>A0A6A7KBK0_9FIRM</name>
<dbReference type="HAMAP" id="MF_00719">
    <property type="entry name" value="CobS"/>
    <property type="match status" value="1"/>
</dbReference>
<gene>
    <name evidence="19 20" type="primary">cobS</name>
    <name evidence="20" type="ORF">GC105_14180</name>
</gene>
<feature type="transmembrane region" description="Helical" evidence="19">
    <location>
        <begin position="105"/>
        <end position="123"/>
    </location>
</feature>
<evidence type="ECO:0000256" key="19">
    <source>
        <dbReference type="HAMAP-Rule" id="MF_00719"/>
    </source>
</evidence>
<dbReference type="GO" id="GO:0008818">
    <property type="term" value="F:cobalamin 5'-phosphate synthase activity"/>
    <property type="evidence" value="ECO:0007669"/>
    <property type="project" value="UniProtKB-UniRule"/>
</dbReference>
<evidence type="ECO:0000256" key="1">
    <source>
        <dbReference type="ARBA" id="ARBA00001946"/>
    </source>
</evidence>
<dbReference type="AlphaFoldDB" id="A0A6A7KBK0"/>
<evidence type="ECO:0000256" key="18">
    <source>
        <dbReference type="ARBA" id="ARBA00049504"/>
    </source>
</evidence>
<evidence type="ECO:0000256" key="3">
    <source>
        <dbReference type="ARBA" id="ARBA00004663"/>
    </source>
</evidence>
<dbReference type="GO" id="GO:0005886">
    <property type="term" value="C:plasma membrane"/>
    <property type="evidence" value="ECO:0007669"/>
    <property type="project" value="UniProtKB-SubCell"/>
</dbReference>
<evidence type="ECO:0000256" key="17">
    <source>
        <dbReference type="ARBA" id="ARBA00048623"/>
    </source>
</evidence>
<evidence type="ECO:0000256" key="2">
    <source>
        <dbReference type="ARBA" id="ARBA00004651"/>
    </source>
</evidence>
<sequence>MKKFLVALSFFTRIPINIKSEVSEDEFYSSMALLPIIGFVIGSCLYGVGYLLGDINKEISAFLLVVFYIWITGGLHMDGFMDTLDGILSNRDRERVFEIMKDSRIGAFGAIGIILLIIGYLIAFKYSTAISILIMPIIGRSCALIATSLSEYAKDTNDMGRKFVESMGRKERVFSLLFTVGIIVLFDYIYLIPFAICLIITYVLLRWFRKQLSGMTGDTVGMMIELIQVIFLFGAYLTYSIGGF</sequence>
<keyword evidence="9 19" id="KW-0808">Transferase</keyword>
<keyword evidence="11 19" id="KW-0460">Magnesium</keyword>
<dbReference type="Pfam" id="PF02654">
    <property type="entry name" value="CobS"/>
    <property type="match status" value="1"/>
</dbReference>
<comment type="catalytic activity">
    <reaction evidence="17 19">
        <text>alpha-ribazole + adenosylcob(III)inamide-GDP = adenosylcob(III)alamin + GMP + H(+)</text>
        <dbReference type="Rhea" id="RHEA:16049"/>
        <dbReference type="ChEBI" id="CHEBI:10329"/>
        <dbReference type="ChEBI" id="CHEBI:15378"/>
        <dbReference type="ChEBI" id="CHEBI:18408"/>
        <dbReference type="ChEBI" id="CHEBI:58115"/>
        <dbReference type="ChEBI" id="CHEBI:60487"/>
        <dbReference type="EC" id="2.7.8.26"/>
    </reaction>
</comment>
<dbReference type="GO" id="GO:0009236">
    <property type="term" value="P:cobalamin biosynthetic process"/>
    <property type="evidence" value="ECO:0007669"/>
    <property type="project" value="UniProtKB-UniRule"/>
</dbReference>
<dbReference type="RefSeq" id="WP_152806143.1">
    <property type="nucleotide sequence ID" value="NZ_WHNX01000032.1"/>
</dbReference>
<evidence type="ECO:0000256" key="9">
    <source>
        <dbReference type="ARBA" id="ARBA00022679"/>
    </source>
</evidence>
<organism evidence="20 21">
    <name type="scientific">Alkalibaculum sporogenes</name>
    <dbReference type="NCBI Taxonomy" id="2655001"/>
    <lineage>
        <taxon>Bacteria</taxon>
        <taxon>Bacillati</taxon>
        <taxon>Bacillota</taxon>
        <taxon>Clostridia</taxon>
        <taxon>Eubacteriales</taxon>
        <taxon>Eubacteriaceae</taxon>
        <taxon>Alkalibaculum</taxon>
    </lineage>
</organism>
<comment type="function">
    <text evidence="14 19">Joins adenosylcobinamide-GDP and alpha-ribazole to generate adenosylcobalamin (Ado-cobalamin). Also synthesizes adenosylcobalamin 5'-phosphate from adenosylcobinamide-GDP and alpha-ribazole 5'-phosphate.</text>
</comment>
<dbReference type="NCBIfam" id="TIGR00317">
    <property type="entry name" value="cobS"/>
    <property type="match status" value="1"/>
</dbReference>
<evidence type="ECO:0000256" key="13">
    <source>
        <dbReference type="ARBA" id="ARBA00023136"/>
    </source>
</evidence>
<comment type="pathway">
    <text evidence="3 19">Cofactor biosynthesis; adenosylcobalamin biosynthesis; adenosylcobalamin from cob(II)yrinate a,c-diamide: step 7/7.</text>
</comment>
<dbReference type="EC" id="2.7.8.26" evidence="5 19"/>
<feature type="transmembrane region" description="Helical" evidence="19">
    <location>
        <begin position="173"/>
        <end position="205"/>
    </location>
</feature>
<feature type="transmembrane region" description="Helical" evidence="19">
    <location>
        <begin position="31"/>
        <end position="52"/>
    </location>
</feature>
<evidence type="ECO:0000256" key="8">
    <source>
        <dbReference type="ARBA" id="ARBA00022573"/>
    </source>
</evidence>
<comment type="similarity">
    <text evidence="4 19">Belongs to the CobS family.</text>
</comment>
<evidence type="ECO:0000256" key="14">
    <source>
        <dbReference type="ARBA" id="ARBA00025228"/>
    </source>
</evidence>
<dbReference type="PANTHER" id="PTHR34148:SF1">
    <property type="entry name" value="ADENOSYLCOBINAMIDE-GDP RIBAZOLETRANSFERASE"/>
    <property type="match status" value="1"/>
</dbReference>
<keyword evidence="7 19" id="KW-1003">Cell membrane</keyword>
<evidence type="ECO:0000256" key="12">
    <source>
        <dbReference type="ARBA" id="ARBA00022989"/>
    </source>
</evidence>
<evidence type="ECO:0000256" key="16">
    <source>
        <dbReference type="ARBA" id="ARBA00032853"/>
    </source>
</evidence>
<evidence type="ECO:0000256" key="10">
    <source>
        <dbReference type="ARBA" id="ARBA00022692"/>
    </source>
</evidence>
<keyword evidence="13 19" id="KW-0472">Membrane</keyword>
<accession>A0A6A7KBK0</accession>
<proteinExistence type="inferred from homology"/>